<dbReference type="EMBL" id="GBXM01068020">
    <property type="protein sequence ID" value="JAH40557.1"/>
    <property type="molecule type" value="Transcribed_RNA"/>
</dbReference>
<proteinExistence type="predicted"/>
<reference evidence="1" key="2">
    <citation type="journal article" date="2015" name="Fish Shellfish Immunol.">
        <title>Early steps in the European eel (Anguilla anguilla)-Vibrio vulnificus interaction in the gills: Role of the RtxA13 toxin.</title>
        <authorList>
            <person name="Callol A."/>
            <person name="Pajuelo D."/>
            <person name="Ebbesson L."/>
            <person name="Teles M."/>
            <person name="MacKenzie S."/>
            <person name="Amaro C."/>
        </authorList>
    </citation>
    <scope>NUCLEOTIDE SEQUENCE</scope>
</reference>
<dbReference type="AlphaFoldDB" id="A0A0E9SH21"/>
<evidence type="ECO:0000313" key="1">
    <source>
        <dbReference type="EMBL" id="JAH40557.1"/>
    </source>
</evidence>
<sequence length="45" mass="4712">MGSCPACSLGEKLGGKHVTRTLTSLKLTLCLSHTLQLNTGPKDLS</sequence>
<accession>A0A0E9SH21</accession>
<reference evidence="1" key="1">
    <citation type="submission" date="2014-11" db="EMBL/GenBank/DDBJ databases">
        <authorList>
            <person name="Amaro Gonzalez C."/>
        </authorList>
    </citation>
    <scope>NUCLEOTIDE SEQUENCE</scope>
</reference>
<organism evidence="1">
    <name type="scientific">Anguilla anguilla</name>
    <name type="common">European freshwater eel</name>
    <name type="synonym">Muraena anguilla</name>
    <dbReference type="NCBI Taxonomy" id="7936"/>
    <lineage>
        <taxon>Eukaryota</taxon>
        <taxon>Metazoa</taxon>
        <taxon>Chordata</taxon>
        <taxon>Craniata</taxon>
        <taxon>Vertebrata</taxon>
        <taxon>Euteleostomi</taxon>
        <taxon>Actinopterygii</taxon>
        <taxon>Neopterygii</taxon>
        <taxon>Teleostei</taxon>
        <taxon>Anguilliformes</taxon>
        <taxon>Anguillidae</taxon>
        <taxon>Anguilla</taxon>
    </lineage>
</organism>
<name>A0A0E9SH21_ANGAN</name>
<protein>
    <submittedName>
        <fullName evidence="1">Uncharacterized protein</fullName>
    </submittedName>
</protein>